<protein>
    <recommendedName>
        <fullName evidence="1">Telomerase reverse transcriptase</fullName>
        <ecNumber evidence="1">2.7.7.49</ecNumber>
    </recommendedName>
    <alternativeName>
        <fullName evidence="1">Telomerase catalytic subunit</fullName>
    </alternativeName>
</protein>
<dbReference type="GO" id="GO:0070034">
    <property type="term" value="F:telomerase RNA binding"/>
    <property type="evidence" value="ECO:0007669"/>
    <property type="project" value="TreeGrafter"/>
</dbReference>
<dbReference type="EC" id="2.7.7.49" evidence="1"/>
<organism evidence="3 4">
    <name type="scientific">Leucosporidium creatinivorum</name>
    <dbReference type="NCBI Taxonomy" id="106004"/>
    <lineage>
        <taxon>Eukaryota</taxon>
        <taxon>Fungi</taxon>
        <taxon>Dikarya</taxon>
        <taxon>Basidiomycota</taxon>
        <taxon>Pucciniomycotina</taxon>
        <taxon>Microbotryomycetes</taxon>
        <taxon>Leucosporidiales</taxon>
        <taxon>Leucosporidium</taxon>
    </lineage>
</organism>
<dbReference type="GO" id="GO:0007004">
    <property type="term" value="P:telomere maintenance via telomerase"/>
    <property type="evidence" value="ECO:0007669"/>
    <property type="project" value="TreeGrafter"/>
</dbReference>
<comment type="catalytic activity">
    <reaction evidence="1">
        <text>DNA(n) + a 2'-deoxyribonucleoside 5'-triphosphate = DNA(n+1) + diphosphate</text>
        <dbReference type="Rhea" id="RHEA:22508"/>
        <dbReference type="Rhea" id="RHEA-COMP:17339"/>
        <dbReference type="Rhea" id="RHEA-COMP:17340"/>
        <dbReference type="ChEBI" id="CHEBI:33019"/>
        <dbReference type="ChEBI" id="CHEBI:61560"/>
        <dbReference type="ChEBI" id="CHEBI:173112"/>
        <dbReference type="EC" id="2.7.7.49"/>
    </reaction>
</comment>
<keyword evidence="1" id="KW-0479">Metal-binding</keyword>
<dbReference type="OrthoDB" id="289721at2759"/>
<sequence length="363" mass="39551">MSLEGALRPEDGASPASAPAPPHASFDVTLSLLRQFYSHVKPLQELFPPDFQLLREGDSDAFRELVEETMVASLAEEGVGELRVESLVGPDVGMRDILEQVHTRLFSQHARLVTKVKKSSGAYISATPKNVLALGYRPATGWNNDAVSSAAGAIPLVNVFANTTVSALRSSREWHTLLARIGPHPLLTLLSSSTTALFTPLANACLLQVSGTPVSELKPRYILDEEIRRKQKKPRKRINRAGKRKRRKKDTLHDDDDSTEEREATVEATPPPSPPPPTIRTPNQSPIKRIRTLGPSVSAPELLSPGRTLGAQSRALVFPATQAGDRTALRPTQSSTSLLGGGVKRRAELEMGVKLKRKKLETL</sequence>
<accession>A0A1Y2G014</accession>
<dbReference type="PANTHER" id="PTHR12066">
    <property type="entry name" value="TELOMERASE REVERSE TRANSCRIPTASE"/>
    <property type="match status" value="1"/>
</dbReference>
<feature type="compositionally biased region" description="Basic residues" evidence="2">
    <location>
        <begin position="229"/>
        <end position="250"/>
    </location>
</feature>
<keyword evidence="1" id="KW-0779">Telomere</keyword>
<dbReference type="InterPro" id="IPR003545">
    <property type="entry name" value="Telomerase_RT"/>
</dbReference>
<keyword evidence="1" id="KW-0539">Nucleus</keyword>
<evidence type="ECO:0000256" key="1">
    <source>
        <dbReference type="RuleBase" id="RU365061"/>
    </source>
</evidence>
<comment type="similarity">
    <text evidence="1">Belongs to the reverse transcriptase family. Telomerase subfamily.</text>
</comment>
<dbReference type="PANTHER" id="PTHR12066:SF0">
    <property type="entry name" value="TELOMERASE REVERSE TRANSCRIPTASE"/>
    <property type="match status" value="1"/>
</dbReference>
<proteinExistence type="inferred from homology"/>
<comment type="caution">
    <text evidence="3">The sequence shown here is derived from an EMBL/GenBank/DDBJ whole genome shotgun (WGS) entry which is preliminary data.</text>
</comment>
<evidence type="ECO:0000313" key="3">
    <source>
        <dbReference type="EMBL" id="ORY89785.1"/>
    </source>
</evidence>
<dbReference type="GO" id="GO:0042162">
    <property type="term" value="F:telomeric DNA binding"/>
    <property type="evidence" value="ECO:0007669"/>
    <property type="project" value="TreeGrafter"/>
</dbReference>
<name>A0A1Y2G014_9BASI</name>
<keyword evidence="1" id="KW-0460">Magnesium</keyword>
<keyword evidence="1" id="KW-0695">RNA-directed DNA polymerase</keyword>
<feature type="region of interest" description="Disordered" evidence="2">
    <location>
        <begin position="228"/>
        <end position="286"/>
    </location>
</feature>
<dbReference type="GO" id="GO:0046872">
    <property type="term" value="F:metal ion binding"/>
    <property type="evidence" value="ECO:0007669"/>
    <property type="project" value="UniProtKB-KW"/>
</dbReference>
<gene>
    <name evidence="3" type="ORF">BCR35DRAFT_158799</name>
</gene>
<evidence type="ECO:0000313" key="4">
    <source>
        <dbReference type="Proteomes" id="UP000193467"/>
    </source>
</evidence>
<keyword evidence="1" id="KW-0548">Nucleotidyltransferase</keyword>
<dbReference type="Proteomes" id="UP000193467">
    <property type="component" value="Unassembled WGS sequence"/>
</dbReference>
<keyword evidence="1" id="KW-0808">Transferase</keyword>
<feature type="region of interest" description="Disordered" evidence="2">
    <location>
        <begin position="1"/>
        <end position="21"/>
    </location>
</feature>
<feature type="compositionally biased region" description="Pro residues" evidence="2">
    <location>
        <begin position="269"/>
        <end position="279"/>
    </location>
</feature>
<comment type="function">
    <text evidence="1">Telomerase is a ribonucleoprotein enzyme essential for the replication of chromosome termini in most eukaryotes. It elongates telomeres. It is a reverse transcriptase that adds simple sequence repeats to chromosome ends by copying a template sequence within the RNA component of the enzyme.</text>
</comment>
<evidence type="ECO:0000256" key="2">
    <source>
        <dbReference type="SAM" id="MobiDB-lite"/>
    </source>
</evidence>
<keyword evidence="1" id="KW-0158">Chromosome</keyword>
<dbReference type="STRING" id="106004.A0A1Y2G014"/>
<dbReference type="InParanoid" id="A0A1Y2G014"/>
<dbReference type="AlphaFoldDB" id="A0A1Y2G014"/>
<dbReference type="GO" id="GO:0000333">
    <property type="term" value="C:telomerase catalytic core complex"/>
    <property type="evidence" value="ECO:0007669"/>
    <property type="project" value="TreeGrafter"/>
</dbReference>
<keyword evidence="4" id="KW-1185">Reference proteome</keyword>
<dbReference type="EMBL" id="MCGR01000005">
    <property type="protein sequence ID" value="ORY89785.1"/>
    <property type="molecule type" value="Genomic_DNA"/>
</dbReference>
<dbReference type="GO" id="GO:0000781">
    <property type="term" value="C:chromosome, telomeric region"/>
    <property type="evidence" value="ECO:0007669"/>
    <property type="project" value="UniProtKB-SubCell"/>
</dbReference>
<dbReference type="GO" id="GO:0003720">
    <property type="term" value="F:telomerase activity"/>
    <property type="evidence" value="ECO:0007669"/>
    <property type="project" value="InterPro"/>
</dbReference>
<comment type="subcellular location">
    <subcellularLocation>
        <location evidence="1">Nucleus</location>
    </subcellularLocation>
    <subcellularLocation>
        <location evidence="1">Chromosome</location>
        <location evidence="1">Telomere</location>
    </subcellularLocation>
</comment>
<reference evidence="3 4" key="1">
    <citation type="submission" date="2016-07" db="EMBL/GenBank/DDBJ databases">
        <title>Pervasive Adenine N6-methylation of Active Genes in Fungi.</title>
        <authorList>
            <consortium name="DOE Joint Genome Institute"/>
            <person name="Mondo S.J."/>
            <person name="Dannebaum R.O."/>
            <person name="Kuo R.C."/>
            <person name="Labutti K."/>
            <person name="Haridas S."/>
            <person name="Kuo A."/>
            <person name="Salamov A."/>
            <person name="Ahrendt S.R."/>
            <person name="Lipzen A."/>
            <person name="Sullivan W."/>
            <person name="Andreopoulos W.B."/>
            <person name="Clum A."/>
            <person name="Lindquist E."/>
            <person name="Daum C."/>
            <person name="Ramamoorthy G.K."/>
            <person name="Gryganskyi A."/>
            <person name="Culley D."/>
            <person name="Magnuson J.K."/>
            <person name="James T.Y."/>
            <person name="O'Malley M.A."/>
            <person name="Stajich J.E."/>
            <person name="Spatafora J.W."/>
            <person name="Visel A."/>
            <person name="Grigoriev I.V."/>
        </authorList>
    </citation>
    <scope>NUCLEOTIDE SEQUENCE [LARGE SCALE GENOMIC DNA]</scope>
    <source>
        <strain evidence="3 4">62-1032</strain>
    </source>
</reference>